<dbReference type="PANTHER" id="PTHR43861:SF1">
    <property type="entry name" value="TRANS-ACONITATE 2-METHYLTRANSFERASE"/>
    <property type="match status" value="1"/>
</dbReference>
<evidence type="ECO:0000313" key="5">
    <source>
        <dbReference type="Proteomes" id="UP001178281"/>
    </source>
</evidence>
<dbReference type="InterPro" id="IPR041698">
    <property type="entry name" value="Methyltransf_25"/>
</dbReference>
<feature type="domain" description="Methyltransferase" evidence="3">
    <location>
        <begin position="53"/>
        <end position="147"/>
    </location>
</feature>
<dbReference type="SUPFAM" id="SSF53335">
    <property type="entry name" value="S-adenosyl-L-methionine-dependent methyltransferases"/>
    <property type="match status" value="1"/>
</dbReference>
<evidence type="ECO:0000313" key="4">
    <source>
        <dbReference type="EMBL" id="MDP0397258.1"/>
    </source>
</evidence>
<dbReference type="InterPro" id="IPR029063">
    <property type="entry name" value="SAM-dependent_MTases_sf"/>
</dbReference>
<comment type="caution">
    <text evidence="4">The sequence shown here is derived from an EMBL/GenBank/DDBJ whole genome shotgun (WGS) entry which is preliminary data.</text>
</comment>
<keyword evidence="5" id="KW-1185">Reference proteome</keyword>
<evidence type="ECO:0000256" key="2">
    <source>
        <dbReference type="ARBA" id="ARBA00022679"/>
    </source>
</evidence>
<sequence length="288" mass="30680">MTNHEHAHGLPGDRDWATMTAELESEAEVYLPYVMAALDDLDARRSGAGPSRILDIGSGPGVFTAEFARRYPRAQVTAVDGSADLLAHAARRAAQGGHPIDTLRVDFPAGFAALPQADLIWSAQTLHHVGDQAAAVAALAGRLAPGGVLAIAEGGLPTRYLPRDVGIGRPALLDRLDARIAEGFTAMRADLDDAVEQPEDWPAILRAAGLTQVRARTFLVDRPAPLDDGARSAVARMLGRYLRLGDRLDPADAHTLHRLTDAEDPASVLRRDDVFVLAARTVYTGIAG</sequence>
<dbReference type="CDD" id="cd02440">
    <property type="entry name" value="AdoMet_MTases"/>
    <property type="match status" value="1"/>
</dbReference>
<evidence type="ECO:0000259" key="3">
    <source>
        <dbReference type="Pfam" id="PF13649"/>
    </source>
</evidence>
<dbReference type="GO" id="GO:0032259">
    <property type="term" value="P:methylation"/>
    <property type="evidence" value="ECO:0007669"/>
    <property type="project" value="UniProtKB-KW"/>
</dbReference>
<proteinExistence type="predicted"/>
<gene>
    <name evidence="4" type="ORF">Q7X28_04900</name>
</gene>
<organism evidence="4 5">
    <name type="scientific">Tsukamurella strandjordii</name>
    <dbReference type="NCBI Taxonomy" id="147577"/>
    <lineage>
        <taxon>Bacteria</taxon>
        <taxon>Bacillati</taxon>
        <taxon>Actinomycetota</taxon>
        <taxon>Actinomycetes</taxon>
        <taxon>Mycobacteriales</taxon>
        <taxon>Tsukamurellaceae</taxon>
        <taxon>Tsukamurella</taxon>
    </lineage>
</organism>
<reference evidence="4" key="1">
    <citation type="submission" date="2023-08" db="EMBL/GenBank/DDBJ databases">
        <title>The draft genome of Tsukamurella strandjordii strain 050030.</title>
        <authorList>
            <person name="Zhao F."/>
            <person name="Feng Y."/>
            <person name="Zong Z."/>
        </authorList>
    </citation>
    <scope>NUCLEOTIDE SEQUENCE</scope>
    <source>
        <strain evidence="4">050030</strain>
    </source>
</reference>
<keyword evidence="2 4" id="KW-0808">Transferase</keyword>
<keyword evidence="1 4" id="KW-0489">Methyltransferase</keyword>
<dbReference type="Gene3D" id="3.40.50.150">
    <property type="entry name" value="Vaccinia Virus protein VP39"/>
    <property type="match status" value="1"/>
</dbReference>
<dbReference type="PANTHER" id="PTHR43861">
    <property type="entry name" value="TRANS-ACONITATE 2-METHYLTRANSFERASE-RELATED"/>
    <property type="match status" value="1"/>
</dbReference>
<dbReference type="AlphaFoldDB" id="A0AA90NDN7"/>
<accession>A0AA90NDN7</accession>
<dbReference type="GO" id="GO:0008168">
    <property type="term" value="F:methyltransferase activity"/>
    <property type="evidence" value="ECO:0007669"/>
    <property type="project" value="UniProtKB-KW"/>
</dbReference>
<protein>
    <submittedName>
        <fullName evidence="4">Class I SAM-dependent methyltransferase</fullName>
        <ecNumber evidence="4">2.1.-.-</ecNumber>
    </submittedName>
</protein>
<dbReference type="RefSeq" id="WP_220658726.1">
    <property type="nucleotide sequence ID" value="NZ_CBCSFC010000016.1"/>
</dbReference>
<dbReference type="EC" id="2.1.-.-" evidence="4"/>
<dbReference type="EMBL" id="JAUTIX010000002">
    <property type="protein sequence ID" value="MDP0397258.1"/>
    <property type="molecule type" value="Genomic_DNA"/>
</dbReference>
<dbReference type="Proteomes" id="UP001178281">
    <property type="component" value="Unassembled WGS sequence"/>
</dbReference>
<dbReference type="Pfam" id="PF13649">
    <property type="entry name" value="Methyltransf_25"/>
    <property type="match status" value="1"/>
</dbReference>
<name>A0AA90NDN7_9ACTN</name>
<evidence type="ECO:0000256" key="1">
    <source>
        <dbReference type="ARBA" id="ARBA00022603"/>
    </source>
</evidence>